<reference evidence="2 3" key="1">
    <citation type="submission" date="2019-07" db="EMBL/GenBank/DDBJ databases">
        <title>Whole genome shotgun sequence of Pseudonocardia asaccharolytica NBRC 16224.</title>
        <authorList>
            <person name="Hosoyama A."/>
            <person name="Uohara A."/>
            <person name="Ohji S."/>
            <person name="Ichikawa N."/>
        </authorList>
    </citation>
    <scope>NUCLEOTIDE SEQUENCE [LARGE SCALE GENOMIC DNA]</scope>
    <source>
        <strain evidence="2 3">NBRC 16224</strain>
    </source>
</reference>
<organism evidence="2 3">
    <name type="scientific">Pseudonocardia asaccharolytica DSM 44247 = NBRC 16224</name>
    <dbReference type="NCBI Taxonomy" id="1123024"/>
    <lineage>
        <taxon>Bacteria</taxon>
        <taxon>Bacillati</taxon>
        <taxon>Actinomycetota</taxon>
        <taxon>Actinomycetes</taxon>
        <taxon>Pseudonocardiales</taxon>
        <taxon>Pseudonocardiaceae</taxon>
        <taxon>Pseudonocardia</taxon>
    </lineage>
</organism>
<evidence type="ECO:0000313" key="3">
    <source>
        <dbReference type="Proteomes" id="UP000321328"/>
    </source>
</evidence>
<sequence length="109" mass="10708">MRRDAPGPRARCVPAVRGGTRTWNDRSAASSPPGPWSGGGGLGTLLGPEETPLPPAGGGVWSCRWFPSRAGASNAGARAVPRALVRGGGAGVGGGGRGRPGWGGVLSVA</sequence>
<protein>
    <submittedName>
        <fullName evidence="2">Uncharacterized protein</fullName>
    </submittedName>
</protein>
<dbReference type="AlphaFoldDB" id="A0A511D959"/>
<gene>
    <name evidence="2" type="ORF">PA7_47700</name>
</gene>
<keyword evidence="3" id="KW-1185">Reference proteome</keyword>
<name>A0A511D959_9PSEU</name>
<feature type="region of interest" description="Disordered" evidence="1">
    <location>
        <begin position="1"/>
        <end position="58"/>
    </location>
</feature>
<comment type="caution">
    <text evidence="2">The sequence shown here is derived from an EMBL/GenBank/DDBJ whole genome shotgun (WGS) entry which is preliminary data.</text>
</comment>
<dbReference type="Proteomes" id="UP000321328">
    <property type="component" value="Unassembled WGS sequence"/>
</dbReference>
<evidence type="ECO:0000256" key="1">
    <source>
        <dbReference type="SAM" id="MobiDB-lite"/>
    </source>
</evidence>
<feature type="region of interest" description="Disordered" evidence="1">
    <location>
        <begin position="87"/>
        <end position="109"/>
    </location>
</feature>
<evidence type="ECO:0000313" key="2">
    <source>
        <dbReference type="EMBL" id="GEL20933.1"/>
    </source>
</evidence>
<proteinExistence type="predicted"/>
<accession>A0A511D959</accession>
<dbReference type="EMBL" id="BJVI01000114">
    <property type="protein sequence ID" value="GEL20933.1"/>
    <property type="molecule type" value="Genomic_DNA"/>
</dbReference>